<keyword evidence="3" id="KW-1185">Reference proteome</keyword>
<proteinExistence type="predicted"/>
<comment type="caution">
    <text evidence="2">The sequence shown here is derived from an EMBL/GenBank/DDBJ whole genome shotgun (WGS) entry which is preliminary data.</text>
</comment>
<evidence type="ECO:0000313" key="2">
    <source>
        <dbReference type="EMBL" id="KAH3690905.1"/>
    </source>
</evidence>
<reference evidence="2" key="2">
    <citation type="submission" date="2020-11" db="EMBL/GenBank/DDBJ databases">
        <authorList>
            <person name="McCartney M.A."/>
            <person name="Auch B."/>
            <person name="Kono T."/>
            <person name="Mallez S."/>
            <person name="Becker A."/>
            <person name="Gohl D.M."/>
            <person name="Silverstein K.A.T."/>
            <person name="Koren S."/>
            <person name="Bechman K.B."/>
            <person name="Herman A."/>
            <person name="Abrahante J.E."/>
            <person name="Garbe J."/>
        </authorList>
    </citation>
    <scope>NUCLEOTIDE SEQUENCE</scope>
    <source>
        <strain evidence="2">Duluth1</strain>
        <tissue evidence="2">Whole animal</tissue>
    </source>
</reference>
<organism evidence="2 3">
    <name type="scientific">Dreissena polymorpha</name>
    <name type="common">Zebra mussel</name>
    <name type="synonym">Mytilus polymorpha</name>
    <dbReference type="NCBI Taxonomy" id="45954"/>
    <lineage>
        <taxon>Eukaryota</taxon>
        <taxon>Metazoa</taxon>
        <taxon>Spiralia</taxon>
        <taxon>Lophotrochozoa</taxon>
        <taxon>Mollusca</taxon>
        <taxon>Bivalvia</taxon>
        <taxon>Autobranchia</taxon>
        <taxon>Heteroconchia</taxon>
        <taxon>Euheterodonta</taxon>
        <taxon>Imparidentia</taxon>
        <taxon>Neoheterodontei</taxon>
        <taxon>Myida</taxon>
        <taxon>Dreissenoidea</taxon>
        <taxon>Dreissenidae</taxon>
        <taxon>Dreissena</taxon>
    </lineage>
</organism>
<feature type="signal peptide" evidence="1">
    <location>
        <begin position="1"/>
        <end position="21"/>
    </location>
</feature>
<reference evidence="2" key="1">
    <citation type="journal article" date="2019" name="bioRxiv">
        <title>The Genome of the Zebra Mussel, Dreissena polymorpha: A Resource for Invasive Species Research.</title>
        <authorList>
            <person name="McCartney M.A."/>
            <person name="Auch B."/>
            <person name="Kono T."/>
            <person name="Mallez S."/>
            <person name="Zhang Y."/>
            <person name="Obille A."/>
            <person name="Becker A."/>
            <person name="Abrahante J.E."/>
            <person name="Garbe J."/>
            <person name="Badalamenti J.P."/>
            <person name="Herman A."/>
            <person name="Mangelson H."/>
            <person name="Liachko I."/>
            <person name="Sullivan S."/>
            <person name="Sone E.D."/>
            <person name="Koren S."/>
            <person name="Silverstein K.A.T."/>
            <person name="Beckman K.B."/>
            <person name="Gohl D.M."/>
        </authorList>
    </citation>
    <scope>NUCLEOTIDE SEQUENCE</scope>
    <source>
        <strain evidence="2">Duluth1</strain>
        <tissue evidence="2">Whole animal</tissue>
    </source>
</reference>
<sequence>MKLLTYLLIILHENMIVFVFATHDENYLCSEMSTFSSNSNCENVNDTYTCYENIPADIPPVSTRVDIRCIDPMSITNETFRGGGWERITYLRLFSNGKSSNTLLRGIFTGLKNLTALHINILSLET</sequence>
<protein>
    <submittedName>
        <fullName evidence="2">Uncharacterized protein</fullName>
    </submittedName>
</protein>
<evidence type="ECO:0000256" key="1">
    <source>
        <dbReference type="SAM" id="SignalP"/>
    </source>
</evidence>
<name>A0A9D3Y335_DREPO</name>
<dbReference type="Proteomes" id="UP000828390">
    <property type="component" value="Unassembled WGS sequence"/>
</dbReference>
<keyword evidence="1" id="KW-0732">Signal</keyword>
<feature type="chain" id="PRO_5039160500" evidence="1">
    <location>
        <begin position="22"/>
        <end position="126"/>
    </location>
</feature>
<dbReference type="EMBL" id="JAIWYP010000050">
    <property type="protein sequence ID" value="KAH3690905.1"/>
    <property type="molecule type" value="Genomic_DNA"/>
</dbReference>
<accession>A0A9D3Y335</accession>
<dbReference type="AlphaFoldDB" id="A0A9D3Y335"/>
<evidence type="ECO:0000313" key="3">
    <source>
        <dbReference type="Proteomes" id="UP000828390"/>
    </source>
</evidence>
<gene>
    <name evidence="2" type="ORF">DPMN_191202</name>
</gene>